<dbReference type="Gene3D" id="1.10.287.130">
    <property type="match status" value="1"/>
</dbReference>
<dbReference type="Gene3D" id="1.20.5.170">
    <property type="match status" value="1"/>
</dbReference>
<reference evidence="2 3" key="4">
    <citation type="journal article" date="2020" name="PLoS ONE">
        <title>Taxonomic classification of strain PO100/5 shows a broader geographic distribution and genetic markers of the recently described Corynebacterium silvaticum.</title>
        <authorList>
            <person name="Viana M.V.C."/>
            <person name="Profeta R."/>
            <person name="da Silva A.L."/>
            <person name="Hurtado R."/>
            <person name="Cerqueira J.C."/>
            <person name="Ribeiro B.F.S."/>
            <person name="Almeida M.O."/>
            <person name="Morais-Rodrigues F."/>
            <person name="Soares S.C."/>
            <person name="Oliveira M."/>
            <person name="Tavares L."/>
            <person name="Figueiredo H."/>
            <person name="Wattam A.R."/>
            <person name="Barh D."/>
            <person name="Ghosh P."/>
            <person name="Silva A."/>
            <person name="Azevedo V."/>
        </authorList>
    </citation>
    <scope>NUCLEOTIDE SEQUENCE [LARGE SCALE GENOMIC DNA]</scope>
    <source>
        <strain evidence="2 3">PO100/5</strain>
    </source>
</reference>
<gene>
    <name evidence="2" type="primary">meaB</name>
    <name evidence="2" type="ORF">CBE74_06395</name>
</gene>
<dbReference type="AlphaFoldDB" id="A0A7Y4LGD3"/>
<dbReference type="GO" id="GO:0005525">
    <property type="term" value="F:GTP binding"/>
    <property type="evidence" value="ECO:0007669"/>
    <property type="project" value="InterPro"/>
</dbReference>
<evidence type="ECO:0000313" key="3">
    <source>
        <dbReference type="Proteomes" id="UP000195652"/>
    </source>
</evidence>
<dbReference type="EC" id="3.6.5.-" evidence="2"/>
<dbReference type="GO" id="GO:0003924">
    <property type="term" value="F:GTPase activity"/>
    <property type="evidence" value="ECO:0007669"/>
    <property type="project" value="InterPro"/>
</dbReference>
<dbReference type="Gene3D" id="3.40.50.300">
    <property type="entry name" value="P-loop containing nucleotide triphosphate hydrolases"/>
    <property type="match status" value="1"/>
</dbReference>
<comment type="similarity">
    <text evidence="1">Belongs to the SIMIBI class G3E GTPase family. ArgK/MeaB subfamily.</text>
</comment>
<name>A0A7Y4LGD3_9CORY</name>
<dbReference type="KEGG" id="csil:CBE74_06395"/>
<dbReference type="RefSeq" id="WP_087453990.1">
    <property type="nucleotide sequence ID" value="NZ_CP021417.2"/>
</dbReference>
<dbReference type="CDD" id="cd03114">
    <property type="entry name" value="MMAA-like"/>
    <property type="match status" value="1"/>
</dbReference>
<dbReference type="InterPro" id="IPR027417">
    <property type="entry name" value="P-loop_NTPase"/>
</dbReference>
<protein>
    <submittedName>
        <fullName evidence="2">Methylmalonyl Co-A mutase-associated GTPase MeaB</fullName>
        <ecNumber evidence="2">3.6.5.-</ecNumber>
    </submittedName>
</protein>
<keyword evidence="2" id="KW-0378">Hydrolase</keyword>
<dbReference type="Pfam" id="PF03308">
    <property type="entry name" value="MeaB"/>
    <property type="match status" value="1"/>
</dbReference>
<dbReference type="GO" id="GO:0005737">
    <property type="term" value="C:cytoplasm"/>
    <property type="evidence" value="ECO:0007669"/>
    <property type="project" value="TreeGrafter"/>
</dbReference>
<reference evidence="2 3" key="2">
    <citation type="journal article" date="2020" name="Antonie Van Leeuwenhoek">
        <title>Phylogenomic characterisation of a novel corynebacterial species pathogenic to animals.</title>
        <authorList>
            <person name="Moller J."/>
            <person name="Musella L."/>
            <person name="Melnikov V."/>
            <person name="Geissdorfer W."/>
            <person name="Burkovski A."/>
            <person name="Sangal V."/>
        </authorList>
    </citation>
    <scope>NUCLEOTIDE SEQUENCE [LARGE SCALE GENOMIC DNA]</scope>
    <source>
        <strain evidence="2 3">PO100/5</strain>
    </source>
</reference>
<accession>A0A7Y4LGD3</accession>
<dbReference type="OrthoDB" id="9778292at2"/>
<dbReference type="Proteomes" id="UP000195652">
    <property type="component" value="Chromosome"/>
</dbReference>
<keyword evidence="3" id="KW-1185">Reference proteome</keyword>
<dbReference type="NCBIfam" id="NF006958">
    <property type="entry name" value="PRK09435.1"/>
    <property type="match status" value="1"/>
</dbReference>
<organism evidence="2 3">
    <name type="scientific">Corynebacterium silvaticum</name>
    <dbReference type="NCBI Taxonomy" id="2320431"/>
    <lineage>
        <taxon>Bacteria</taxon>
        <taxon>Bacillati</taxon>
        <taxon>Actinomycetota</taxon>
        <taxon>Actinomycetes</taxon>
        <taxon>Mycobacteriales</taxon>
        <taxon>Corynebacteriaceae</taxon>
        <taxon>Corynebacterium</taxon>
    </lineage>
</organism>
<dbReference type="GeneID" id="75007880"/>
<dbReference type="SUPFAM" id="SSF52540">
    <property type="entry name" value="P-loop containing nucleoside triphosphate hydrolases"/>
    <property type="match status" value="1"/>
</dbReference>
<reference evidence="2 3" key="1">
    <citation type="journal article" date="2014" name="BMC Vet. Res.">
        <title>First report of Corynebacterium pseudotuberculosis from caseous lymphadenitis lesions in Black Alentejano pig (Sus scrofa domesticus).</title>
        <authorList>
            <person name="Oliveira M."/>
            <person name="Barroco C."/>
            <person name="Mottola C."/>
            <person name="Santos R."/>
            <person name="Lemsaddek A."/>
            <person name="Tavares L."/>
            <person name="Semedo-Lemsaddek T."/>
        </authorList>
    </citation>
    <scope>NUCLEOTIDE SEQUENCE [LARGE SCALE GENOMIC DNA]</scope>
    <source>
        <strain evidence="2 3">PO100/5</strain>
    </source>
</reference>
<evidence type="ECO:0000256" key="1">
    <source>
        <dbReference type="ARBA" id="ARBA00009625"/>
    </source>
</evidence>
<dbReference type="InterPro" id="IPR005129">
    <property type="entry name" value="GTPase_ArgK"/>
</dbReference>
<evidence type="ECO:0000313" key="2">
    <source>
        <dbReference type="EMBL" id="ARU46174.1"/>
    </source>
</evidence>
<dbReference type="NCBIfam" id="TIGR00750">
    <property type="entry name" value="lao"/>
    <property type="match status" value="1"/>
</dbReference>
<sequence>MTMDNEYLEHHLGSLMTTSGTDLGEATSVPPEIVKRARRRIDVDELFEGVRRCDRTLMSRAITLLESTAAAHRVLAQELLVRLLPFSGKALRVGITGVPGVGKSTFIEALGMKLITEGHKVAVLAIDPSSTKTRGSILGDKTRMAKLAREENAFIRPSPSAGTLGGVAKATRESMVVFEAAGYDVILVETVGVGQSEVAVSQMVDCFTFLALAGAGDQLQGIKKGVLEMADLVAINKADGPNLKNAKRAARELGAAMRMVRQESDLWHPPTMTMSAVEHEGVEEFWDHVQEHHKVMLDSGTFEHTRREQQVQWMWSMVHETLLQRLNADPEVSSVRKLVETQLRQAQITPTLGAEKILRAFDRRDEH</sequence>
<dbReference type="EMBL" id="CP021417">
    <property type="protein sequence ID" value="ARU46174.1"/>
    <property type="molecule type" value="Genomic_DNA"/>
</dbReference>
<dbReference type="PANTHER" id="PTHR23408">
    <property type="entry name" value="METHYLMALONYL-COA MUTASE"/>
    <property type="match status" value="1"/>
</dbReference>
<dbReference type="PANTHER" id="PTHR23408:SF3">
    <property type="entry name" value="METHYLMALONIC ACIDURIA TYPE A PROTEIN, MITOCHONDRIAL"/>
    <property type="match status" value="1"/>
</dbReference>
<proteinExistence type="inferred from homology"/>
<reference evidence="2 3" key="3">
    <citation type="journal article" date="2020" name="Int. J. Syst. Evol. Microbiol.">
        <title>Corynebacterium silvaticum sp. nov., a unique group of NTTB corynebacteria in wild boar and roe deer.</title>
        <authorList>
            <person name="Dangel A."/>
            <person name="Berger A."/>
            <person name="Rau J."/>
            <person name="Eisenberg T."/>
            <person name="Kampfer P."/>
            <person name="Margos G."/>
            <person name="Contzen M."/>
            <person name="Busse H.J."/>
            <person name="Konrad R."/>
            <person name="Peters M."/>
            <person name="Sting R."/>
            <person name="Sing A."/>
        </authorList>
    </citation>
    <scope>NUCLEOTIDE SEQUENCE [LARGE SCALE GENOMIC DNA]</scope>
    <source>
        <strain evidence="2 3">PO100/5</strain>
    </source>
</reference>